<keyword evidence="2" id="KW-0812">Transmembrane</keyword>
<dbReference type="EMBL" id="JARKIK010000053">
    <property type="protein sequence ID" value="KAK8733628.1"/>
    <property type="molecule type" value="Genomic_DNA"/>
</dbReference>
<dbReference type="PANTHER" id="PTHR43157">
    <property type="entry name" value="PHOSPHATIDYLINOSITOL-GLYCAN BIOSYNTHESIS CLASS F PROTEIN-RELATED"/>
    <property type="match status" value="1"/>
</dbReference>
<dbReference type="Proteomes" id="UP001445076">
    <property type="component" value="Unassembled WGS sequence"/>
</dbReference>
<keyword evidence="2" id="KW-1133">Transmembrane helix</keyword>
<keyword evidence="1" id="KW-0560">Oxidoreductase</keyword>
<dbReference type="CDD" id="cd05327">
    <property type="entry name" value="retinol-DH_like_SDR_c_like"/>
    <property type="match status" value="1"/>
</dbReference>
<protein>
    <submittedName>
        <fullName evidence="3">Uncharacterized protein</fullName>
    </submittedName>
</protein>
<organism evidence="3 4">
    <name type="scientific">Cherax quadricarinatus</name>
    <name type="common">Australian red claw crayfish</name>
    <dbReference type="NCBI Taxonomy" id="27406"/>
    <lineage>
        <taxon>Eukaryota</taxon>
        <taxon>Metazoa</taxon>
        <taxon>Ecdysozoa</taxon>
        <taxon>Arthropoda</taxon>
        <taxon>Crustacea</taxon>
        <taxon>Multicrustacea</taxon>
        <taxon>Malacostraca</taxon>
        <taxon>Eumalacostraca</taxon>
        <taxon>Eucarida</taxon>
        <taxon>Decapoda</taxon>
        <taxon>Pleocyemata</taxon>
        <taxon>Astacidea</taxon>
        <taxon>Parastacoidea</taxon>
        <taxon>Parastacidae</taxon>
        <taxon>Cherax</taxon>
    </lineage>
</organism>
<dbReference type="Pfam" id="PF00106">
    <property type="entry name" value="adh_short"/>
    <property type="match status" value="1"/>
</dbReference>
<dbReference type="SUPFAM" id="SSF51735">
    <property type="entry name" value="NAD(P)-binding Rossmann-fold domains"/>
    <property type="match status" value="1"/>
</dbReference>
<dbReference type="Gene3D" id="3.40.50.720">
    <property type="entry name" value="NAD(P)-binding Rossmann-like Domain"/>
    <property type="match status" value="1"/>
</dbReference>
<evidence type="ECO:0000256" key="2">
    <source>
        <dbReference type="SAM" id="Phobius"/>
    </source>
</evidence>
<dbReference type="GO" id="GO:0016491">
    <property type="term" value="F:oxidoreductase activity"/>
    <property type="evidence" value="ECO:0007669"/>
    <property type="project" value="UniProtKB-KW"/>
</dbReference>
<sequence length="332" mass="36265">MWGLVFGMIAFVVFALSFMAVLFGYIYRLRVCYAGSVVNMKGKTVIITGASAGIGKEAAQDLAVRGARVILACRNLEKAAKVADEIQLCSGNKQVLVKELDTSSLTSVRAFTDKIRAEEPRIDVLVLNAGIGGPDNKILTEDGLELTMATNHFGHFLLANRLLGLLKESSPSRVVVTSSMAHANLKTLDIKNLTYEKSKYSPFHAYSQSKACNILFTKYLAEMLKGTGVVVNALCPGLVRTDIFQKSGGFYIGKIFRVLAPIMGKTALQGAQTIIHLAISEEAATISGKFFENCKVSDNVSELVCDIGLAKKLWEASEDYVNLQPEEHYKFY</sequence>
<keyword evidence="4" id="KW-1185">Reference proteome</keyword>
<dbReference type="InterPro" id="IPR002347">
    <property type="entry name" value="SDR_fam"/>
</dbReference>
<proteinExistence type="predicted"/>
<dbReference type="PANTHER" id="PTHR43157:SF66">
    <property type="entry name" value="WW DOMAIN-CONTAINING OXIDOREDUCTASE-LIKE PROTEIN"/>
    <property type="match status" value="1"/>
</dbReference>
<keyword evidence="2" id="KW-0472">Membrane</keyword>
<dbReference type="PRINTS" id="PR00081">
    <property type="entry name" value="GDHRDH"/>
</dbReference>
<evidence type="ECO:0000313" key="4">
    <source>
        <dbReference type="Proteomes" id="UP001445076"/>
    </source>
</evidence>
<gene>
    <name evidence="3" type="ORF">OTU49_006397</name>
</gene>
<reference evidence="3 4" key="1">
    <citation type="journal article" date="2024" name="BMC Genomics">
        <title>Genome assembly of redclaw crayfish (Cherax quadricarinatus) provides insights into its immune adaptation and hypoxia tolerance.</title>
        <authorList>
            <person name="Liu Z."/>
            <person name="Zheng J."/>
            <person name="Li H."/>
            <person name="Fang K."/>
            <person name="Wang S."/>
            <person name="He J."/>
            <person name="Zhou D."/>
            <person name="Weng S."/>
            <person name="Chi M."/>
            <person name="Gu Z."/>
            <person name="He J."/>
            <person name="Li F."/>
            <person name="Wang M."/>
        </authorList>
    </citation>
    <scope>NUCLEOTIDE SEQUENCE [LARGE SCALE GENOMIC DNA]</scope>
    <source>
        <strain evidence="3">ZL_2023a</strain>
    </source>
</reference>
<evidence type="ECO:0000256" key="1">
    <source>
        <dbReference type="ARBA" id="ARBA00023002"/>
    </source>
</evidence>
<evidence type="ECO:0000313" key="3">
    <source>
        <dbReference type="EMBL" id="KAK8733628.1"/>
    </source>
</evidence>
<name>A0AAW0X2C4_CHEQU</name>
<accession>A0AAW0X2C4</accession>
<feature type="transmembrane region" description="Helical" evidence="2">
    <location>
        <begin position="6"/>
        <end position="27"/>
    </location>
</feature>
<dbReference type="InterPro" id="IPR036291">
    <property type="entry name" value="NAD(P)-bd_dom_sf"/>
</dbReference>
<dbReference type="AlphaFoldDB" id="A0AAW0X2C4"/>
<comment type="caution">
    <text evidence="3">The sequence shown here is derived from an EMBL/GenBank/DDBJ whole genome shotgun (WGS) entry which is preliminary data.</text>
</comment>